<reference evidence="12" key="1">
    <citation type="journal article" date="2017" name="Nature">
        <title>The genome of Chenopodium quinoa.</title>
        <authorList>
            <person name="Jarvis D.E."/>
            <person name="Ho Y.S."/>
            <person name="Lightfoot D.J."/>
            <person name="Schmoeckel S.M."/>
            <person name="Li B."/>
            <person name="Borm T.J.A."/>
            <person name="Ohyanagi H."/>
            <person name="Mineta K."/>
            <person name="Michell C.T."/>
            <person name="Saber N."/>
            <person name="Kharbatia N.M."/>
            <person name="Rupper R.R."/>
            <person name="Sharp A.R."/>
            <person name="Dally N."/>
            <person name="Boughton B.A."/>
            <person name="Woo Y.H."/>
            <person name="Gao G."/>
            <person name="Schijlen E.G.W.M."/>
            <person name="Guo X."/>
            <person name="Momin A.A."/>
            <person name="Negrao S."/>
            <person name="Al-Babili S."/>
            <person name="Gehring C."/>
            <person name="Roessner U."/>
            <person name="Jung C."/>
            <person name="Murphy K."/>
            <person name="Arold S.T."/>
            <person name="Gojobori T."/>
            <person name="van der Linden C.G."/>
            <person name="van Loo E.N."/>
            <person name="Jellen E.N."/>
            <person name="Maughan P.J."/>
            <person name="Tester M."/>
        </authorList>
    </citation>
    <scope>NUCLEOTIDE SEQUENCE [LARGE SCALE GENOMIC DNA]</scope>
    <source>
        <strain evidence="12">cv. PI 614886</strain>
    </source>
</reference>
<evidence type="ECO:0000256" key="2">
    <source>
        <dbReference type="ARBA" id="ARBA00012406"/>
    </source>
</evidence>
<feature type="binding site" evidence="9">
    <location>
        <position position="291"/>
    </location>
    <ligand>
        <name>ATP</name>
        <dbReference type="ChEBI" id="CHEBI:30616"/>
    </ligand>
</feature>
<dbReference type="Pfam" id="PF00069">
    <property type="entry name" value="Pkinase"/>
    <property type="match status" value="1"/>
</dbReference>
<keyword evidence="3" id="KW-0808">Transferase</keyword>
<dbReference type="FunFam" id="1.10.510.10:FF:001239">
    <property type="entry name" value="Predicted protein"/>
    <property type="match status" value="1"/>
</dbReference>
<feature type="compositionally biased region" description="Low complexity" evidence="10">
    <location>
        <begin position="183"/>
        <end position="206"/>
    </location>
</feature>
<feature type="region of interest" description="Disordered" evidence="10">
    <location>
        <begin position="1"/>
        <end position="52"/>
    </location>
</feature>
<proteinExistence type="inferred from homology"/>
<dbReference type="GO" id="GO:0005737">
    <property type="term" value="C:cytoplasm"/>
    <property type="evidence" value="ECO:0007669"/>
    <property type="project" value="TreeGrafter"/>
</dbReference>
<dbReference type="InterPro" id="IPR011009">
    <property type="entry name" value="Kinase-like_dom_sf"/>
</dbReference>
<organism evidence="12 13">
    <name type="scientific">Chenopodium quinoa</name>
    <name type="common">Quinoa</name>
    <dbReference type="NCBI Taxonomy" id="63459"/>
    <lineage>
        <taxon>Eukaryota</taxon>
        <taxon>Viridiplantae</taxon>
        <taxon>Streptophyta</taxon>
        <taxon>Embryophyta</taxon>
        <taxon>Tracheophyta</taxon>
        <taxon>Spermatophyta</taxon>
        <taxon>Magnoliopsida</taxon>
        <taxon>eudicotyledons</taxon>
        <taxon>Gunneridae</taxon>
        <taxon>Pentapetalae</taxon>
        <taxon>Caryophyllales</taxon>
        <taxon>Chenopodiaceae</taxon>
        <taxon>Chenopodioideae</taxon>
        <taxon>Atripliceae</taxon>
        <taxon>Chenopodium</taxon>
    </lineage>
</organism>
<dbReference type="Proteomes" id="UP000596660">
    <property type="component" value="Unplaced"/>
</dbReference>
<evidence type="ECO:0000256" key="7">
    <source>
        <dbReference type="ARBA" id="ARBA00047559"/>
    </source>
</evidence>
<comment type="catalytic activity">
    <reaction evidence="8">
        <text>L-seryl-[protein] + ATP = O-phospho-L-seryl-[protein] + ADP + H(+)</text>
        <dbReference type="Rhea" id="RHEA:17989"/>
        <dbReference type="Rhea" id="RHEA-COMP:9863"/>
        <dbReference type="Rhea" id="RHEA-COMP:11604"/>
        <dbReference type="ChEBI" id="CHEBI:15378"/>
        <dbReference type="ChEBI" id="CHEBI:29999"/>
        <dbReference type="ChEBI" id="CHEBI:30616"/>
        <dbReference type="ChEBI" id="CHEBI:83421"/>
        <dbReference type="ChEBI" id="CHEBI:456216"/>
        <dbReference type="EC" id="2.7.11.25"/>
    </reaction>
</comment>
<feature type="compositionally biased region" description="Polar residues" evidence="10">
    <location>
        <begin position="90"/>
        <end position="113"/>
    </location>
</feature>
<feature type="region of interest" description="Disordered" evidence="10">
    <location>
        <begin position="79"/>
        <end position="118"/>
    </location>
</feature>
<evidence type="ECO:0000256" key="10">
    <source>
        <dbReference type="SAM" id="MobiDB-lite"/>
    </source>
</evidence>
<dbReference type="EnsemblPlants" id="AUR62001960-RA">
    <property type="protein sequence ID" value="AUR62001960-RA:cds"/>
    <property type="gene ID" value="AUR62001960"/>
</dbReference>
<accession>A0A803KSF2</accession>
<dbReference type="InterPro" id="IPR000719">
    <property type="entry name" value="Prot_kinase_dom"/>
</dbReference>
<dbReference type="PROSITE" id="PS00107">
    <property type="entry name" value="PROTEIN_KINASE_ATP"/>
    <property type="match status" value="1"/>
</dbReference>
<evidence type="ECO:0000313" key="13">
    <source>
        <dbReference type="Proteomes" id="UP000596660"/>
    </source>
</evidence>
<dbReference type="SMART" id="SM00220">
    <property type="entry name" value="S_TKc"/>
    <property type="match status" value="1"/>
</dbReference>
<evidence type="ECO:0000259" key="11">
    <source>
        <dbReference type="PROSITE" id="PS50011"/>
    </source>
</evidence>
<keyword evidence="13" id="KW-1185">Reference proteome</keyword>
<feature type="compositionally biased region" description="Low complexity" evidence="10">
    <location>
        <begin position="238"/>
        <end position="247"/>
    </location>
</feature>
<keyword evidence="5" id="KW-0418">Kinase</keyword>
<dbReference type="AlphaFoldDB" id="A0A803KSF2"/>
<dbReference type="SUPFAM" id="SSF56112">
    <property type="entry name" value="Protein kinase-like (PK-like)"/>
    <property type="match status" value="1"/>
</dbReference>
<dbReference type="PANTHER" id="PTHR48016">
    <property type="entry name" value="MAP KINASE KINASE KINASE SSK2-RELATED-RELATED"/>
    <property type="match status" value="1"/>
</dbReference>
<dbReference type="Gramene" id="AUR62001960-RA">
    <property type="protein sequence ID" value="AUR62001960-RA:cds"/>
    <property type="gene ID" value="AUR62001960"/>
</dbReference>
<comment type="similarity">
    <text evidence="1">Belongs to the protein kinase superfamily. STE Ser/Thr protein kinase family. MAP kinase kinase kinase subfamily.</text>
</comment>
<dbReference type="PANTHER" id="PTHR48016:SF5">
    <property type="entry name" value="MITOGEN-ACTIVATED PROTEIN KINASE KINASE KINASE 5"/>
    <property type="match status" value="1"/>
</dbReference>
<dbReference type="InterPro" id="IPR017441">
    <property type="entry name" value="Protein_kinase_ATP_BS"/>
</dbReference>
<comment type="catalytic activity">
    <reaction evidence="7">
        <text>L-threonyl-[protein] + ATP = O-phospho-L-threonyl-[protein] + ADP + H(+)</text>
        <dbReference type="Rhea" id="RHEA:46608"/>
        <dbReference type="Rhea" id="RHEA-COMP:11060"/>
        <dbReference type="Rhea" id="RHEA-COMP:11605"/>
        <dbReference type="ChEBI" id="CHEBI:15378"/>
        <dbReference type="ChEBI" id="CHEBI:30013"/>
        <dbReference type="ChEBI" id="CHEBI:30616"/>
        <dbReference type="ChEBI" id="CHEBI:61977"/>
        <dbReference type="ChEBI" id="CHEBI:456216"/>
        <dbReference type="EC" id="2.7.11.25"/>
    </reaction>
</comment>
<keyword evidence="4 9" id="KW-0547">Nucleotide-binding</keyword>
<evidence type="ECO:0000313" key="12">
    <source>
        <dbReference type="EnsemblPlants" id="AUR62001960-RA:cds"/>
    </source>
</evidence>
<evidence type="ECO:0000256" key="8">
    <source>
        <dbReference type="ARBA" id="ARBA00048329"/>
    </source>
</evidence>
<evidence type="ECO:0000256" key="4">
    <source>
        <dbReference type="ARBA" id="ARBA00022741"/>
    </source>
</evidence>
<feature type="compositionally biased region" description="Pro residues" evidence="10">
    <location>
        <begin position="1"/>
        <end position="12"/>
    </location>
</feature>
<dbReference type="EC" id="2.7.11.25" evidence="2"/>
<evidence type="ECO:0000256" key="5">
    <source>
        <dbReference type="ARBA" id="ARBA00022777"/>
    </source>
</evidence>
<keyword evidence="6 9" id="KW-0067">ATP-binding</keyword>
<dbReference type="GO" id="GO:0004709">
    <property type="term" value="F:MAP kinase kinase kinase activity"/>
    <property type="evidence" value="ECO:0007669"/>
    <property type="project" value="UniProtKB-EC"/>
</dbReference>
<reference evidence="12" key="2">
    <citation type="submission" date="2021-03" db="UniProtKB">
        <authorList>
            <consortium name="EnsemblPlants"/>
        </authorList>
    </citation>
    <scope>IDENTIFICATION</scope>
</reference>
<evidence type="ECO:0000256" key="6">
    <source>
        <dbReference type="ARBA" id="ARBA00022840"/>
    </source>
</evidence>
<evidence type="ECO:0000256" key="1">
    <source>
        <dbReference type="ARBA" id="ARBA00006529"/>
    </source>
</evidence>
<sequence>TASSPPPQPLPLPEIISSDDKSKSKPKRGDCENFRLPSPTEVSKEKGRGFDNNIKLNASKVASQIDQRGVAVDAQKRVSARRGVDVQTLADPQSSSVHRTETWPSWNVPQKIQSPHRPQENYSIDINFQSAPPSSSSSPMYSPQRMLNGDPFFMYPMEPARWSEPAMPTGFPYGGLPESTMASRDSPSFRSPLLRSPRPPRNSISGPPSPLHPRLSVDISSPHHDCNVHPLPLPPAPSSSMPASPAPQVTSRPELLPMKSQWIKGKLIGRGTFGSVYTATNRETGALCAMKEVDLIPDDQRSSECMRQLEQEIEVLSHLKHPNIVQYYGSEIVDDKFYIYLEYVYPGSINKYIREHCGAITEAVVRNFTRHILSGLAYLHSRKTIRRDIKGANLLVDSSGVVKLADFGMAKPLSEQSAILSLKGSPYWMAPELMQSVIQNENSSDLAFAVDIWSLGCTIIEMLTGKPPWSEFEGAAAMFKVLKESPPIPETLSPEGKDFLHCCFQRDPADRPPAIKLLDHLFLRTPQQMDFPSSRVAPDLMIQMDKVAHSSREIYGSNLEKVLLSPRRWTTNGRGYIK</sequence>
<dbReference type="Gene3D" id="1.10.510.10">
    <property type="entry name" value="Transferase(Phosphotransferase) domain 1"/>
    <property type="match status" value="1"/>
</dbReference>
<protein>
    <recommendedName>
        <fullName evidence="2">mitogen-activated protein kinase kinase kinase</fullName>
        <ecNumber evidence="2">2.7.11.25</ecNumber>
    </recommendedName>
</protein>
<dbReference type="InterPro" id="IPR050538">
    <property type="entry name" value="MAP_kinase_kinase_kinase"/>
</dbReference>
<evidence type="ECO:0000256" key="9">
    <source>
        <dbReference type="PROSITE-ProRule" id="PRU10141"/>
    </source>
</evidence>
<name>A0A803KSF2_CHEQI</name>
<feature type="region of interest" description="Disordered" evidence="10">
    <location>
        <begin position="173"/>
        <end position="253"/>
    </location>
</feature>
<dbReference type="PROSITE" id="PS50011">
    <property type="entry name" value="PROTEIN_KINASE_DOM"/>
    <property type="match status" value="1"/>
</dbReference>
<dbReference type="GO" id="GO:0005524">
    <property type="term" value="F:ATP binding"/>
    <property type="evidence" value="ECO:0007669"/>
    <property type="project" value="UniProtKB-UniRule"/>
</dbReference>
<feature type="domain" description="Protein kinase" evidence="11">
    <location>
        <begin position="262"/>
        <end position="523"/>
    </location>
</feature>
<evidence type="ECO:0000256" key="3">
    <source>
        <dbReference type="ARBA" id="ARBA00022679"/>
    </source>
</evidence>
<feature type="compositionally biased region" description="Basic and acidic residues" evidence="10">
    <location>
        <begin position="18"/>
        <end position="33"/>
    </location>
</feature>